<keyword evidence="2" id="KW-0732">Signal</keyword>
<evidence type="ECO:0000313" key="4">
    <source>
        <dbReference type="EMBL" id="TMQ72719.1"/>
    </source>
</evidence>
<dbReference type="InterPro" id="IPR025202">
    <property type="entry name" value="PLD-like_dom"/>
</dbReference>
<organism evidence="4 5">
    <name type="scientific">Eiseniibacteriota bacterium</name>
    <dbReference type="NCBI Taxonomy" id="2212470"/>
    <lineage>
        <taxon>Bacteria</taxon>
        <taxon>Candidatus Eiseniibacteriota</taxon>
    </lineage>
</organism>
<dbReference type="AlphaFoldDB" id="A0A538UAH6"/>
<sequence length="423" mass="46311">MPILRNTHRSLPLGCLIVSALLVSSSGAAAASSPQPALTLVETRPLETSLGDPSLPATAPQWLELIRSARTSLDLEEYYLSERPGEALSPVLQAIGAAANRGVRVRLLLDSRMHRTYPQPADSLGRIRNLSVRVVDYGRIAGGIQHSKFMVVDRAEAFVGSQNLDWRSLSHVHELGLRARMAPVAAALEDVFETDWNAADTTQAPAALDRARVAWPLRFEQGGETGELWLGASPRATTPSSIPWDRDLLVRRIAEAKHEIVVQSLHYAVAGFGSRDSTLHQALIDAGRRGVKMRLLISDWELGSPGEADLLALASIPNVEVRISRVPEWSGGYIPFARVEHCKYAVTDSSWLWLGTSNWEPSYFLTTRNVGLTVHHGPLARSARHLFEADWTASSSLPFGPQAHLVPRPHGQRPPEGSKVYGE</sequence>
<dbReference type="PANTHER" id="PTHR10185:SF17">
    <property type="entry name" value="GM01519P-RELATED"/>
    <property type="match status" value="1"/>
</dbReference>
<dbReference type="SUPFAM" id="SSF56024">
    <property type="entry name" value="Phospholipase D/nuclease"/>
    <property type="match status" value="2"/>
</dbReference>
<evidence type="ECO:0000259" key="3">
    <source>
        <dbReference type="PROSITE" id="PS50035"/>
    </source>
</evidence>
<dbReference type="GO" id="GO:0006793">
    <property type="term" value="P:phosphorus metabolic process"/>
    <property type="evidence" value="ECO:0007669"/>
    <property type="project" value="UniProtKB-ARBA"/>
</dbReference>
<reference evidence="4 5" key="1">
    <citation type="journal article" date="2019" name="Nat. Microbiol.">
        <title>Mediterranean grassland soil C-N compound turnover is dependent on rainfall and depth, and is mediated by genomically divergent microorganisms.</title>
        <authorList>
            <person name="Diamond S."/>
            <person name="Andeer P.F."/>
            <person name="Li Z."/>
            <person name="Crits-Christoph A."/>
            <person name="Burstein D."/>
            <person name="Anantharaman K."/>
            <person name="Lane K.R."/>
            <person name="Thomas B.C."/>
            <person name="Pan C."/>
            <person name="Northen T.R."/>
            <person name="Banfield J.F."/>
        </authorList>
    </citation>
    <scope>NUCLEOTIDE SEQUENCE [LARGE SCALE GENOMIC DNA]</scope>
    <source>
        <strain evidence="4">WS_10</strain>
    </source>
</reference>
<dbReference type="EMBL" id="VBPA01000044">
    <property type="protein sequence ID" value="TMQ72719.1"/>
    <property type="molecule type" value="Genomic_DNA"/>
</dbReference>
<dbReference type="PROSITE" id="PS50035">
    <property type="entry name" value="PLD"/>
    <property type="match status" value="2"/>
</dbReference>
<accession>A0A538UAH6</accession>
<feature type="chain" id="PRO_5022192294" description="PLD phosphodiesterase domain-containing protein" evidence="2">
    <location>
        <begin position="31"/>
        <end position="423"/>
    </location>
</feature>
<name>A0A538UAH6_UNCEI</name>
<feature type="non-terminal residue" evidence="4">
    <location>
        <position position="1"/>
    </location>
</feature>
<feature type="domain" description="PLD phosphodiesterase" evidence="3">
    <location>
        <begin position="336"/>
        <end position="363"/>
    </location>
</feature>
<evidence type="ECO:0000256" key="2">
    <source>
        <dbReference type="SAM" id="SignalP"/>
    </source>
</evidence>
<dbReference type="InterPro" id="IPR001736">
    <property type="entry name" value="PLipase_D/transphosphatidylase"/>
</dbReference>
<evidence type="ECO:0000313" key="5">
    <source>
        <dbReference type="Proteomes" id="UP000319836"/>
    </source>
</evidence>
<dbReference type="PANTHER" id="PTHR10185">
    <property type="entry name" value="PHOSPHOLIPASE D - RELATED"/>
    <property type="match status" value="1"/>
</dbReference>
<gene>
    <name evidence="4" type="ORF">E6K80_01970</name>
</gene>
<feature type="signal peptide" evidence="2">
    <location>
        <begin position="1"/>
        <end position="30"/>
    </location>
</feature>
<evidence type="ECO:0000256" key="1">
    <source>
        <dbReference type="SAM" id="MobiDB-lite"/>
    </source>
</evidence>
<dbReference type="InterPro" id="IPR050874">
    <property type="entry name" value="Diverse_PLD-related"/>
</dbReference>
<feature type="region of interest" description="Disordered" evidence="1">
    <location>
        <begin position="402"/>
        <end position="423"/>
    </location>
</feature>
<dbReference type="Pfam" id="PF13091">
    <property type="entry name" value="PLDc_2"/>
    <property type="match status" value="2"/>
</dbReference>
<dbReference type="SMART" id="SM00155">
    <property type="entry name" value="PLDc"/>
    <property type="match status" value="2"/>
</dbReference>
<dbReference type="GO" id="GO:0003824">
    <property type="term" value="F:catalytic activity"/>
    <property type="evidence" value="ECO:0007669"/>
    <property type="project" value="InterPro"/>
</dbReference>
<protein>
    <recommendedName>
        <fullName evidence="3">PLD phosphodiesterase domain-containing protein</fullName>
    </recommendedName>
</protein>
<proteinExistence type="predicted"/>
<dbReference type="Gene3D" id="3.30.870.10">
    <property type="entry name" value="Endonuclease Chain A"/>
    <property type="match status" value="2"/>
</dbReference>
<comment type="caution">
    <text evidence="4">The sequence shown here is derived from an EMBL/GenBank/DDBJ whole genome shotgun (WGS) entry which is preliminary data.</text>
</comment>
<feature type="domain" description="PLD phosphodiesterase" evidence="3">
    <location>
        <begin position="141"/>
        <end position="168"/>
    </location>
</feature>
<dbReference type="Proteomes" id="UP000319836">
    <property type="component" value="Unassembled WGS sequence"/>
</dbReference>